<evidence type="ECO:0000313" key="3">
    <source>
        <dbReference type="EMBL" id="MFB9151429.1"/>
    </source>
</evidence>
<feature type="signal peptide" evidence="2">
    <location>
        <begin position="1"/>
        <end position="19"/>
    </location>
</feature>
<feature type="chain" id="PRO_5045100848" description="Dihydroxy-acid dehydratase" evidence="2">
    <location>
        <begin position="20"/>
        <end position="226"/>
    </location>
</feature>
<evidence type="ECO:0008006" key="5">
    <source>
        <dbReference type="Google" id="ProtNLM"/>
    </source>
</evidence>
<comment type="caution">
    <text evidence="3">The sequence shown here is derived from an EMBL/GenBank/DDBJ whole genome shotgun (WGS) entry which is preliminary data.</text>
</comment>
<keyword evidence="2" id="KW-0732">Signal</keyword>
<feature type="region of interest" description="Disordered" evidence="1">
    <location>
        <begin position="185"/>
        <end position="226"/>
    </location>
</feature>
<organism evidence="3 4">
    <name type="scientific">Roseovarius ramblicola</name>
    <dbReference type="NCBI Taxonomy" id="2022336"/>
    <lineage>
        <taxon>Bacteria</taxon>
        <taxon>Pseudomonadati</taxon>
        <taxon>Pseudomonadota</taxon>
        <taxon>Alphaproteobacteria</taxon>
        <taxon>Rhodobacterales</taxon>
        <taxon>Roseobacteraceae</taxon>
        <taxon>Roseovarius</taxon>
    </lineage>
</organism>
<protein>
    <recommendedName>
        <fullName evidence="5">Dihydroxy-acid dehydratase</fullName>
    </recommendedName>
</protein>
<evidence type="ECO:0000256" key="2">
    <source>
        <dbReference type="SAM" id="SignalP"/>
    </source>
</evidence>
<name>A0ABV5I417_9RHOB</name>
<sequence>MQRALACAALLLALPACLALGPQGPQPPLTEATLGPGPVRVSAPRGYCIDKSSLRQLAGGGGFALLAPCAQLTATPGIAAAPALMTVSVMPQRRDAAPPDAEALAAAIAPAPVGAQGQAAGFVYAQVMQGGEAVLPGGDPRHWRGTRAVGEHLASLALYAPEGSPLAGREGRLLIGDLAAGLSAQPATADADAASDASAQDHEEAEAKAPDSPQRGFFARLFPRSN</sequence>
<evidence type="ECO:0000256" key="1">
    <source>
        <dbReference type="SAM" id="MobiDB-lite"/>
    </source>
</evidence>
<evidence type="ECO:0000313" key="4">
    <source>
        <dbReference type="Proteomes" id="UP001589670"/>
    </source>
</evidence>
<keyword evidence="4" id="KW-1185">Reference proteome</keyword>
<feature type="compositionally biased region" description="Basic and acidic residues" evidence="1">
    <location>
        <begin position="199"/>
        <end position="209"/>
    </location>
</feature>
<dbReference type="Proteomes" id="UP001589670">
    <property type="component" value="Unassembled WGS sequence"/>
</dbReference>
<feature type="compositionally biased region" description="Low complexity" evidence="1">
    <location>
        <begin position="185"/>
        <end position="198"/>
    </location>
</feature>
<dbReference type="EMBL" id="JBHMEC010000030">
    <property type="protein sequence ID" value="MFB9151429.1"/>
    <property type="molecule type" value="Genomic_DNA"/>
</dbReference>
<reference evidence="3 4" key="1">
    <citation type="submission" date="2024-09" db="EMBL/GenBank/DDBJ databases">
        <authorList>
            <person name="Sun Q."/>
            <person name="Mori K."/>
        </authorList>
    </citation>
    <scope>NUCLEOTIDE SEQUENCE [LARGE SCALE GENOMIC DNA]</scope>
    <source>
        <strain evidence="3 4">CECT 9424</strain>
    </source>
</reference>
<proteinExistence type="predicted"/>
<gene>
    <name evidence="3" type="ORF">ACFFU4_16880</name>
</gene>
<accession>A0ABV5I417</accession>